<keyword evidence="4" id="KW-1185">Reference proteome</keyword>
<dbReference type="Proteomes" id="UP000615446">
    <property type="component" value="Unassembled WGS sequence"/>
</dbReference>
<feature type="compositionally biased region" description="Polar residues" evidence="1">
    <location>
        <begin position="54"/>
        <end position="68"/>
    </location>
</feature>
<dbReference type="EMBL" id="BLAL01000285">
    <property type="protein sequence ID" value="GET00166.1"/>
    <property type="molecule type" value="Genomic_DNA"/>
</dbReference>
<dbReference type="SUPFAM" id="SSF141571">
    <property type="entry name" value="Pentapeptide repeat-like"/>
    <property type="match status" value="1"/>
</dbReference>
<evidence type="ECO:0000313" key="4">
    <source>
        <dbReference type="Proteomes" id="UP000247702"/>
    </source>
</evidence>
<organism evidence="2 4">
    <name type="scientific">Rhizophagus clarus</name>
    <dbReference type="NCBI Taxonomy" id="94130"/>
    <lineage>
        <taxon>Eukaryota</taxon>
        <taxon>Fungi</taxon>
        <taxon>Fungi incertae sedis</taxon>
        <taxon>Mucoromycota</taxon>
        <taxon>Glomeromycotina</taxon>
        <taxon>Glomeromycetes</taxon>
        <taxon>Glomerales</taxon>
        <taxon>Glomeraceae</taxon>
        <taxon>Rhizophagus</taxon>
    </lineage>
</organism>
<feature type="compositionally biased region" description="Basic and acidic residues" evidence="1">
    <location>
        <begin position="41"/>
        <end position="50"/>
    </location>
</feature>
<sequence>MCLYNKIVKPGKINQTDKHLFKKKNINTIATNLNEAKLSEAKSSDVKSSETDLSETNLNNANSSKTDLNNSNNDDISNKNSIDITKLNKDKKFEVDQVIFFNLIIKPSTSFTLPSKWLEIKILLIDDILILFIIML</sequence>
<evidence type="ECO:0000313" key="2">
    <source>
        <dbReference type="EMBL" id="GBB96851.1"/>
    </source>
</evidence>
<evidence type="ECO:0000313" key="3">
    <source>
        <dbReference type="EMBL" id="GET00166.1"/>
    </source>
</evidence>
<accession>A0A2Z6RJD9</accession>
<name>A0A2Z6RJD9_9GLOM</name>
<protein>
    <submittedName>
        <fullName evidence="2">Uncharacterized protein</fullName>
    </submittedName>
</protein>
<dbReference type="AlphaFoldDB" id="A0A2Z6RJD9"/>
<dbReference type="EMBL" id="BEXD01002060">
    <property type="protein sequence ID" value="GBB96851.1"/>
    <property type="molecule type" value="Genomic_DNA"/>
</dbReference>
<dbReference type="Proteomes" id="UP000247702">
    <property type="component" value="Unassembled WGS sequence"/>
</dbReference>
<dbReference type="Gene3D" id="2.160.20.80">
    <property type="entry name" value="E3 ubiquitin-protein ligase SopA"/>
    <property type="match status" value="1"/>
</dbReference>
<comment type="caution">
    <text evidence="2">The sequence shown here is derived from an EMBL/GenBank/DDBJ whole genome shotgun (WGS) entry which is preliminary data.</text>
</comment>
<feature type="region of interest" description="Disordered" evidence="1">
    <location>
        <begin position="41"/>
        <end position="73"/>
    </location>
</feature>
<reference evidence="3" key="2">
    <citation type="submission" date="2019-10" db="EMBL/GenBank/DDBJ databases">
        <title>Conservation and host-specific expression of non-tandemly repeated heterogenous ribosome RNA gene in arbuscular mycorrhizal fungi.</title>
        <authorList>
            <person name="Maeda T."/>
            <person name="Kobayashi Y."/>
            <person name="Nakagawa T."/>
            <person name="Ezawa T."/>
            <person name="Yamaguchi K."/>
            <person name="Bino T."/>
            <person name="Nishimoto Y."/>
            <person name="Shigenobu S."/>
            <person name="Kawaguchi M."/>
        </authorList>
    </citation>
    <scope>NUCLEOTIDE SEQUENCE</scope>
    <source>
        <strain evidence="3">HR1</strain>
    </source>
</reference>
<gene>
    <name evidence="3" type="ORF">RCL2_002663800</name>
    <name evidence="2" type="ORF">RclHR1_28520001</name>
</gene>
<proteinExistence type="predicted"/>
<evidence type="ECO:0000256" key="1">
    <source>
        <dbReference type="SAM" id="MobiDB-lite"/>
    </source>
</evidence>
<reference evidence="2 4" key="1">
    <citation type="submission" date="2017-11" db="EMBL/GenBank/DDBJ databases">
        <title>The genome of Rhizophagus clarus HR1 reveals common genetic basis of auxotrophy among arbuscular mycorrhizal fungi.</title>
        <authorList>
            <person name="Kobayashi Y."/>
        </authorList>
    </citation>
    <scope>NUCLEOTIDE SEQUENCE [LARGE SCALE GENOMIC DNA]</scope>
    <source>
        <strain evidence="2 4">HR1</strain>
    </source>
</reference>